<feature type="transmembrane region" description="Helical" evidence="1">
    <location>
        <begin position="101"/>
        <end position="123"/>
    </location>
</feature>
<keyword evidence="3" id="KW-1185">Reference proteome</keyword>
<evidence type="ECO:0000313" key="2">
    <source>
        <dbReference type="EMBL" id="MFC0215185.1"/>
    </source>
</evidence>
<feature type="transmembrane region" description="Helical" evidence="1">
    <location>
        <begin position="237"/>
        <end position="257"/>
    </location>
</feature>
<reference evidence="2 3" key="1">
    <citation type="submission" date="2024-09" db="EMBL/GenBank/DDBJ databases">
        <authorList>
            <person name="Sun Q."/>
            <person name="Mori K."/>
        </authorList>
    </citation>
    <scope>NUCLEOTIDE SEQUENCE [LARGE SCALE GENOMIC DNA]</scope>
    <source>
        <strain evidence="2 3">CCM 7759</strain>
    </source>
</reference>
<gene>
    <name evidence="2" type="ORF">ACFFK0_22595</name>
</gene>
<keyword evidence="1" id="KW-1133">Transmembrane helix</keyword>
<proteinExistence type="predicted"/>
<feature type="transmembrane region" description="Helical" evidence="1">
    <location>
        <begin position="204"/>
        <end position="225"/>
    </location>
</feature>
<evidence type="ECO:0000313" key="3">
    <source>
        <dbReference type="Proteomes" id="UP001589776"/>
    </source>
</evidence>
<sequence length="539" mass="60978">MAVIQSVVAGGVDAKEQALAGLLDAVLERHLQPEDQFEVAALLESMGWNDQRAAEAFGVEDVFELAAILWQRMQQRISFTPFSKVRSYTFFEMVKELMRNFLRGVIFALPMALSILSMLTLRFSLWSYENLSVELATSIGVGTILSFITVGGFTQAIARRGFFYVIQGYYQMARRVTFYLITLGFVVCLIVCGLLYVINSFIQVLPYDLLTVAILYFFFLNAIWLSVTVMYILKKELVFTGLILAGIGIVYLIIQIIGEKNIIVAQLIALLVVSVISMALVVYFFKKAEQKGERGIAPKLPKMSVLLYSTMPYFVYGFLYFAFLYVDRIMAWTTYNPGYMPFYILFRGYYELGLDFALLVLIIPMGVSEVVLSKLMQDIQTSQKAYWGHEADKMNQFFVLQYWKRIGAVAGISGLSAILIYFITRYITTELPSNAGRILITDPITQSVFFWALIAYVFVAIALMNTVVLFALSQPMRAIQCVFPAMALNLVVGFVCSRWWGYEYAVIGLLAGSLAFMIISARNVLQVLRKLDYYLYAAS</sequence>
<dbReference type="RefSeq" id="WP_377472631.1">
    <property type="nucleotide sequence ID" value="NZ_JBHLWN010000085.1"/>
</dbReference>
<evidence type="ECO:0000256" key="1">
    <source>
        <dbReference type="SAM" id="Phobius"/>
    </source>
</evidence>
<feature type="transmembrane region" description="Helical" evidence="1">
    <location>
        <begin position="346"/>
        <end position="367"/>
    </location>
</feature>
<feature type="transmembrane region" description="Helical" evidence="1">
    <location>
        <begin position="506"/>
        <end position="525"/>
    </location>
</feature>
<feature type="transmembrane region" description="Helical" evidence="1">
    <location>
        <begin position="448"/>
        <end position="472"/>
    </location>
</feature>
<feature type="transmembrane region" description="Helical" evidence="1">
    <location>
        <begin position="178"/>
        <end position="198"/>
    </location>
</feature>
<keyword evidence="1" id="KW-0812">Transmembrane</keyword>
<name>A0ABV6DRC5_9BACL</name>
<keyword evidence="1" id="KW-0472">Membrane</keyword>
<feature type="transmembrane region" description="Helical" evidence="1">
    <location>
        <begin position="135"/>
        <end position="158"/>
    </location>
</feature>
<dbReference type="InterPro" id="IPR031617">
    <property type="entry name" value="PelG"/>
</dbReference>
<accession>A0ABV6DRC5</accession>
<feature type="transmembrane region" description="Helical" evidence="1">
    <location>
        <begin position="406"/>
        <end position="428"/>
    </location>
</feature>
<feature type="transmembrane region" description="Helical" evidence="1">
    <location>
        <begin position="263"/>
        <end position="285"/>
    </location>
</feature>
<dbReference type="EMBL" id="JBHLWN010000085">
    <property type="protein sequence ID" value="MFC0215185.1"/>
    <property type="molecule type" value="Genomic_DNA"/>
</dbReference>
<feature type="transmembrane region" description="Helical" evidence="1">
    <location>
        <begin position="305"/>
        <end position="326"/>
    </location>
</feature>
<feature type="transmembrane region" description="Helical" evidence="1">
    <location>
        <begin position="479"/>
        <end position="500"/>
    </location>
</feature>
<dbReference type="Pfam" id="PF16933">
    <property type="entry name" value="PelG"/>
    <property type="match status" value="1"/>
</dbReference>
<comment type="caution">
    <text evidence="2">The sequence shown here is derived from an EMBL/GenBank/DDBJ whole genome shotgun (WGS) entry which is preliminary data.</text>
</comment>
<dbReference type="Proteomes" id="UP001589776">
    <property type="component" value="Unassembled WGS sequence"/>
</dbReference>
<protein>
    <submittedName>
        <fullName evidence="2">Uncharacterized protein</fullName>
    </submittedName>
</protein>
<organism evidence="2 3">
    <name type="scientific">Paenibacillus chartarius</name>
    <dbReference type="NCBI Taxonomy" id="747481"/>
    <lineage>
        <taxon>Bacteria</taxon>
        <taxon>Bacillati</taxon>
        <taxon>Bacillota</taxon>
        <taxon>Bacilli</taxon>
        <taxon>Bacillales</taxon>
        <taxon>Paenibacillaceae</taxon>
        <taxon>Paenibacillus</taxon>
    </lineage>
</organism>